<proteinExistence type="predicted"/>
<dbReference type="AlphaFoldDB" id="H1VWX3"/>
<organism evidence="1 2">
    <name type="scientific">Colletotrichum higginsianum (strain IMI 349063)</name>
    <name type="common">Crucifer anthracnose fungus</name>
    <dbReference type="NCBI Taxonomy" id="759273"/>
    <lineage>
        <taxon>Eukaryota</taxon>
        <taxon>Fungi</taxon>
        <taxon>Dikarya</taxon>
        <taxon>Ascomycota</taxon>
        <taxon>Pezizomycotina</taxon>
        <taxon>Sordariomycetes</taxon>
        <taxon>Hypocreomycetidae</taxon>
        <taxon>Glomerellales</taxon>
        <taxon>Glomerellaceae</taxon>
        <taxon>Colletotrichum</taxon>
        <taxon>Colletotrichum destructivum species complex</taxon>
    </lineage>
</organism>
<dbReference type="HOGENOM" id="CLU_1586366_0_0_1"/>
<dbReference type="Proteomes" id="UP000007174">
    <property type="component" value="Unassembled WGS sequence"/>
</dbReference>
<protein>
    <submittedName>
        <fullName evidence="1">Uncharacterized protein</fullName>
    </submittedName>
</protein>
<dbReference type="EMBL" id="CACQ02007134">
    <property type="protein sequence ID" value="CCF44735.1"/>
    <property type="molecule type" value="Genomic_DNA"/>
</dbReference>
<accession>H1VWX3</accession>
<name>H1VWX3_COLHI</name>
<evidence type="ECO:0000313" key="1">
    <source>
        <dbReference type="EMBL" id="CCF44735.1"/>
    </source>
</evidence>
<sequence length="168" mass="17617">MALALVVRRPPVDVLPQPAVLVHAVPLALEVLARVVRMQGEVHEGAAHRPALDVLDDARQRRVERQDAVEVVLVEQVTLDVVLEEQAREVVLALVAAEDVAQVGGARLLVEVGVEGLVRDPGLEVDDAPAGDEVAGVAVVLDVAECGAGVVAEAGARLLKWLAALPNV</sequence>
<reference evidence="2" key="1">
    <citation type="journal article" date="2012" name="Nat. Genet.">
        <title>Lifestyle transitions in plant pathogenic Colletotrichum fungi deciphered by genome and transcriptome analyses.</title>
        <authorList>
            <person name="O'Connell R.J."/>
            <person name="Thon M.R."/>
            <person name="Hacquard S."/>
            <person name="Amyotte S.G."/>
            <person name="Kleemann J."/>
            <person name="Torres M.F."/>
            <person name="Damm U."/>
            <person name="Buiate E.A."/>
            <person name="Epstein L."/>
            <person name="Alkan N."/>
            <person name="Altmueller J."/>
            <person name="Alvarado-Balderrama L."/>
            <person name="Bauser C.A."/>
            <person name="Becker C."/>
            <person name="Birren B.W."/>
            <person name="Chen Z."/>
            <person name="Choi J."/>
            <person name="Crouch J.A."/>
            <person name="Duvick J.P."/>
            <person name="Farman M.A."/>
            <person name="Gan P."/>
            <person name="Heiman D."/>
            <person name="Henrissat B."/>
            <person name="Howard R.J."/>
            <person name="Kabbage M."/>
            <person name="Koch C."/>
            <person name="Kracher B."/>
            <person name="Kubo Y."/>
            <person name="Law A.D."/>
            <person name="Lebrun M.-H."/>
            <person name="Lee Y.-H."/>
            <person name="Miyara I."/>
            <person name="Moore N."/>
            <person name="Neumann U."/>
            <person name="Nordstroem K."/>
            <person name="Panaccione D.G."/>
            <person name="Panstruga R."/>
            <person name="Place M."/>
            <person name="Proctor R.H."/>
            <person name="Prusky D."/>
            <person name="Rech G."/>
            <person name="Reinhardt R."/>
            <person name="Rollins J.A."/>
            <person name="Rounsley S."/>
            <person name="Schardl C.L."/>
            <person name="Schwartz D.C."/>
            <person name="Shenoy N."/>
            <person name="Shirasu K."/>
            <person name="Sikhakolli U.R."/>
            <person name="Stueber K."/>
            <person name="Sukno S.A."/>
            <person name="Sweigard J.A."/>
            <person name="Takano Y."/>
            <person name="Takahara H."/>
            <person name="Trail F."/>
            <person name="van der Does H.C."/>
            <person name="Voll L.M."/>
            <person name="Will I."/>
            <person name="Young S."/>
            <person name="Zeng Q."/>
            <person name="Zhang J."/>
            <person name="Zhou S."/>
            <person name="Dickman M.B."/>
            <person name="Schulze-Lefert P."/>
            <person name="Ver Loren van Themaat E."/>
            <person name="Ma L.-J."/>
            <person name="Vaillancourt L.J."/>
        </authorList>
    </citation>
    <scope>NUCLEOTIDE SEQUENCE [LARGE SCALE GENOMIC DNA]</scope>
    <source>
        <strain evidence="2">IMI 349063</strain>
    </source>
</reference>
<gene>
    <name evidence="1" type="ORF">CH063_14036</name>
</gene>
<evidence type="ECO:0000313" key="2">
    <source>
        <dbReference type="Proteomes" id="UP000007174"/>
    </source>
</evidence>